<comment type="caution">
    <text evidence="1">The sequence shown here is derived from an EMBL/GenBank/DDBJ whole genome shotgun (WGS) entry which is preliminary data.</text>
</comment>
<keyword evidence="2" id="KW-1185">Reference proteome</keyword>
<dbReference type="Proteomes" id="UP000657918">
    <property type="component" value="Unassembled WGS sequence"/>
</dbReference>
<proteinExistence type="predicted"/>
<sequence length="83" mass="8899">MGAVAESQAPLLVNTGVRIWKAKRVPVGRRLARFAVLVRACEIALREKVGGLDGDFGVSVSFLLVLSLLVVELELSVYISAGF</sequence>
<gene>
    <name evidence="1" type="ORF">SADUNF_Sadunf03G0004600</name>
</gene>
<accession>A0A835K883</accession>
<dbReference type="AlphaFoldDB" id="A0A835K883"/>
<evidence type="ECO:0000313" key="1">
    <source>
        <dbReference type="EMBL" id="KAF9684960.1"/>
    </source>
</evidence>
<evidence type="ECO:0000313" key="2">
    <source>
        <dbReference type="Proteomes" id="UP000657918"/>
    </source>
</evidence>
<dbReference type="EMBL" id="JADGMS010000003">
    <property type="protein sequence ID" value="KAF9684960.1"/>
    <property type="molecule type" value="Genomic_DNA"/>
</dbReference>
<reference evidence="1 2" key="1">
    <citation type="submission" date="2020-10" db="EMBL/GenBank/DDBJ databases">
        <title>Plant Genome Project.</title>
        <authorList>
            <person name="Zhang R.-G."/>
        </authorList>
    </citation>
    <scope>NUCLEOTIDE SEQUENCE [LARGE SCALE GENOMIC DNA]</scope>
    <source>
        <strain evidence="1">FAFU-HL-1</strain>
        <tissue evidence="1">Leaf</tissue>
    </source>
</reference>
<protein>
    <submittedName>
        <fullName evidence="1">Uncharacterized protein</fullName>
    </submittedName>
</protein>
<organism evidence="1 2">
    <name type="scientific">Salix dunnii</name>
    <dbReference type="NCBI Taxonomy" id="1413687"/>
    <lineage>
        <taxon>Eukaryota</taxon>
        <taxon>Viridiplantae</taxon>
        <taxon>Streptophyta</taxon>
        <taxon>Embryophyta</taxon>
        <taxon>Tracheophyta</taxon>
        <taxon>Spermatophyta</taxon>
        <taxon>Magnoliopsida</taxon>
        <taxon>eudicotyledons</taxon>
        <taxon>Gunneridae</taxon>
        <taxon>Pentapetalae</taxon>
        <taxon>rosids</taxon>
        <taxon>fabids</taxon>
        <taxon>Malpighiales</taxon>
        <taxon>Salicaceae</taxon>
        <taxon>Saliceae</taxon>
        <taxon>Salix</taxon>
    </lineage>
</organism>
<name>A0A835K883_9ROSI</name>